<keyword evidence="17" id="KW-0675">Receptor</keyword>
<dbReference type="SMART" id="SM00060">
    <property type="entry name" value="FN3"/>
    <property type="match status" value="2"/>
</dbReference>
<dbReference type="GO" id="GO:0015026">
    <property type="term" value="F:coreceptor activity"/>
    <property type="evidence" value="ECO:0007669"/>
    <property type="project" value="Ensembl"/>
</dbReference>
<evidence type="ECO:0000256" key="22">
    <source>
        <dbReference type="ARBA" id="ARBA00061854"/>
    </source>
</evidence>
<accession>A0A4X2K617</accession>
<feature type="domain" description="Fibronectin type-III" evidence="29">
    <location>
        <begin position="21"/>
        <end position="111"/>
    </location>
</feature>
<name>A0A4X2K617_VOMUR</name>
<feature type="signal peptide" evidence="28">
    <location>
        <begin position="1"/>
        <end position="19"/>
    </location>
</feature>
<feature type="transmembrane region" description="Helical" evidence="27">
    <location>
        <begin position="220"/>
        <end position="249"/>
    </location>
</feature>
<dbReference type="InterPro" id="IPR015373">
    <property type="entry name" value="Interferon/interleukin_rcp_dom"/>
</dbReference>
<dbReference type="FunFam" id="2.60.40.10:FF:001363">
    <property type="entry name" value="Interleukin 10 receptor subunit beta"/>
    <property type="match status" value="1"/>
</dbReference>
<evidence type="ECO:0000256" key="10">
    <source>
        <dbReference type="ARBA" id="ARBA00022737"/>
    </source>
</evidence>
<evidence type="ECO:0000256" key="19">
    <source>
        <dbReference type="ARBA" id="ARBA00023288"/>
    </source>
</evidence>
<protein>
    <recommendedName>
        <fullName evidence="23">Interleukin-10 receptor subunit beta</fullName>
    </recommendedName>
    <alternativeName>
        <fullName evidence="20">Coagulation factor III</fullName>
    </alternativeName>
    <alternativeName>
        <fullName evidence="26">Cytokine receptor class-II member 4</fullName>
    </alternativeName>
    <alternativeName>
        <fullName evidence="24">Cytokine receptor family 2 member 4</fullName>
    </alternativeName>
    <alternativeName>
        <fullName evidence="25">Interleukin-10 receptor subunit 2</fullName>
    </alternativeName>
    <alternativeName>
        <fullName evidence="6">Tissue factor</fullName>
    </alternativeName>
</protein>
<evidence type="ECO:0000259" key="29">
    <source>
        <dbReference type="PROSITE" id="PS50853"/>
    </source>
</evidence>
<evidence type="ECO:0000256" key="7">
    <source>
        <dbReference type="ARBA" id="ARBA00022692"/>
    </source>
</evidence>
<keyword evidence="7 27" id="KW-0812">Transmembrane</keyword>
<dbReference type="InterPro" id="IPR013783">
    <property type="entry name" value="Ig-like_fold"/>
</dbReference>
<evidence type="ECO:0000256" key="21">
    <source>
        <dbReference type="ARBA" id="ARBA00055173"/>
    </source>
</evidence>
<reference evidence="31" key="1">
    <citation type="submission" date="2018-12" db="EMBL/GenBank/DDBJ databases">
        <authorList>
            <person name="Yazar S."/>
        </authorList>
    </citation>
    <scope>NUCLEOTIDE SEQUENCE [LARGE SCALE GENOMIC DNA]</scope>
</reference>
<reference evidence="30" key="2">
    <citation type="submission" date="2025-08" db="UniProtKB">
        <authorList>
            <consortium name="Ensembl"/>
        </authorList>
    </citation>
    <scope>IDENTIFICATION</scope>
</reference>
<feature type="chain" id="PRO_5021323111" description="Interleukin-10 receptor subunit beta" evidence="28">
    <location>
        <begin position="20"/>
        <end position="329"/>
    </location>
</feature>
<keyword evidence="12" id="KW-0094">Blood coagulation</keyword>
<dbReference type="GO" id="GO:0004920">
    <property type="term" value="F:interleukin-10 receptor activity"/>
    <property type="evidence" value="ECO:0007669"/>
    <property type="project" value="TreeGrafter"/>
</dbReference>
<evidence type="ECO:0000313" key="30">
    <source>
        <dbReference type="Ensembl" id="ENSVURP00010004630.1"/>
    </source>
</evidence>
<dbReference type="GeneTree" id="ENSGT00940000158231"/>
<keyword evidence="15" id="KW-0564">Palmitate</keyword>
<dbReference type="GO" id="GO:0140105">
    <property type="term" value="P:interleukin-10-mediated signaling pathway"/>
    <property type="evidence" value="ECO:0007669"/>
    <property type="project" value="Ensembl"/>
</dbReference>
<evidence type="ECO:0000256" key="27">
    <source>
        <dbReference type="SAM" id="Phobius"/>
    </source>
</evidence>
<dbReference type="STRING" id="29139.ENSVURP00010004630"/>
<dbReference type="Ensembl" id="ENSVURT00010005262.1">
    <property type="protein sequence ID" value="ENSVURP00010004630.1"/>
    <property type="gene ID" value="ENSVURG00010003680.1"/>
</dbReference>
<dbReference type="PANTHER" id="PTHR20859">
    <property type="entry name" value="INTERFERON/INTERLEUKIN RECEPTOR"/>
    <property type="match status" value="1"/>
</dbReference>
<dbReference type="InterPro" id="IPR036116">
    <property type="entry name" value="FN3_sf"/>
</dbReference>
<keyword evidence="8" id="KW-0356">Hemostasis</keyword>
<proteinExistence type="inferred from homology"/>
<keyword evidence="18" id="KW-0325">Glycoprotein</keyword>
<dbReference type="InterPro" id="IPR003961">
    <property type="entry name" value="FN3_dom"/>
</dbReference>
<gene>
    <name evidence="30" type="primary">IL10RB</name>
</gene>
<dbReference type="OrthoDB" id="8724082at2759"/>
<dbReference type="GO" id="GO:0051607">
    <property type="term" value="P:defense response to virus"/>
    <property type="evidence" value="ECO:0007669"/>
    <property type="project" value="UniProtKB-KW"/>
</dbReference>
<organism evidence="30 31">
    <name type="scientific">Vombatus ursinus</name>
    <name type="common">Common wombat</name>
    <dbReference type="NCBI Taxonomy" id="29139"/>
    <lineage>
        <taxon>Eukaryota</taxon>
        <taxon>Metazoa</taxon>
        <taxon>Chordata</taxon>
        <taxon>Craniata</taxon>
        <taxon>Vertebrata</taxon>
        <taxon>Euteleostomi</taxon>
        <taxon>Mammalia</taxon>
        <taxon>Metatheria</taxon>
        <taxon>Diprotodontia</taxon>
        <taxon>Vombatidae</taxon>
        <taxon>Vombatus</taxon>
    </lineage>
</organism>
<evidence type="ECO:0000313" key="31">
    <source>
        <dbReference type="Proteomes" id="UP000314987"/>
    </source>
</evidence>
<evidence type="ECO:0000256" key="26">
    <source>
        <dbReference type="ARBA" id="ARBA00083353"/>
    </source>
</evidence>
<dbReference type="GeneID" id="114052794"/>
<comment type="similarity">
    <text evidence="4">Belongs to the tissue factor family.</text>
</comment>
<dbReference type="Pfam" id="PF09294">
    <property type="entry name" value="Interfer-bind"/>
    <property type="match status" value="1"/>
</dbReference>
<evidence type="ECO:0000256" key="6">
    <source>
        <dbReference type="ARBA" id="ARBA00018722"/>
    </source>
</evidence>
<evidence type="ECO:0000256" key="8">
    <source>
        <dbReference type="ARBA" id="ARBA00022696"/>
    </source>
</evidence>
<feature type="domain" description="Fibronectin type-III" evidence="29">
    <location>
        <begin position="112"/>
        <end position="215"/>
    </location>
</feature>
<evidence type="ECO:0000256" key="18">
    <source>
        <dbReference type="ARBA" id="ARBA00023180"/>
    </source>
</evidence>
<dbReference type="PROSITE" id="PS50853">
    <property type="entry name" value="FN3"/>
    <property type="match status" value="2"/>
</dbReference>
<dbReference type="FunFam" id="2.60.40.10:FF:001312">
    <property type="entry name" value="Interleukin 10 receptor subunit beta"/>
    <property type="match status" value="1"/>
</dbReference>
<dbReference type="PANTHER" id="PTHR20859:SF50">
    <property type="entry name" value="INTERLEUKIN-10 RECEPTOR SUBUNIT BETA"/>
    <property type="match status" value="1"/>
</dbReference>
<keyword evidence="10" id="KW-0677">Repeat</keyword>
<comment type="subcellular location">
    <subcellularLocation>
        <location evidence="2">Membrane</location>
        <topology evidence="2">Single-pass type I membrane protein</topology>
    </subcellularLocation>
</comment>
<evidence type="ECO:0000256" key="5">
    <source>
        <dbReference type="ARBA" id="ARBA00011184"/>
    </source>
</evidence>
<keyword evidence="14 27" id="KW-0472">Membrane</keyword>
<dbReference type="Gene3D" id="2.60.40.10">
    <property type="entry name" value="Immunoglobulins"/>
    <property type="match status" value="2"/>
</dbReference>
<dbReference type="InterPro" id="IPR001187">
    <property type="entry name" value="Tissue_factor"/>
</dbReference>
<evidence type="ECO:0000256" key="14">
    <source>
        <dbReference type="ARBA" id="ARBA00023136"/>
    </source>
</evidence>
<dbReference type="AlphaFoldDB" id="A0A4X2K617"/>
<dbReference type="GO" id="GO:0007596">
    <property type="term" value="P:blood coagulation"/>
    <property type="evidence" value="ECO:0007669"/>
    <property type="project" value="UniProtKB-KW"/>
</dbReference>
<dbReference type="Pfam" id="PF01108">
    <property type="entry name" value="Tissue_fac"/>
    <property type="match status" value="1"/>
</dbReference>
<evidence type="ECO:0000256" key="13">
    <source>
        <dbReference type="ARBA" id="ARBA00023118"/>
    </source>
</evidence>
<comment type="subunit">
    <text evidence="22">Heterodimer with IFNLR1.</text>
</comment>
<keyword evidence="31" id="KW-1185">Reference proteome</keyword>
<evidence type="ECO:0000256" key="17">
    <source>
        <dbReference type="ARBA" id="ARBA00023170"/>
    </source>
</evidence>
<evidence type="ECO:0000256" key="4">
    <source>
        <dbReference type="ARBA" id="ARBA00009197"/>
    </source>
</evidence>
<evidence type="ECO:0000256" key="15">
    <source>
        <dbReference type="ARBA" id="ARBA00023139"/>
    </source>
</evidence>
<evidence type="ECO:0000256" key="3">
    <source>
        <dbReference type="ARBA" id="ARBA00005399"/>
    </source>
</evidence>
<evidence type="ECO:0000256" key="23">
    <source>
        <dbReference type="ARBA" id="ARBA00072112"/>
    </source>
</evidence>
<dbReference type="GO" id="GO:0046427">
    <property type="term" value="P:positive regulation of receptor signaling pathway via JAK-STAT"/>
    <property type="evidence" value="ECO:0007669"/>
    <property type="project" value="Ensembl"/>
</dbReference>
<keyword evidence="19" id="KW-0449">Lipoprotein</keyword>
<dbReference type="GO" id="GO:0005886">
    <property type="term" value="C:plasma membrane"/>
    <property type="evidence" value="ECO:0007669"/>
    <property type="project" value="TreeGrafter"/>
</dbReference>
<evidence type="ECO:0000256" key="28">
    <source>
        <dbReference type="SAM" id="SignalP"/>
    </source>
</evidence>
<dbReference type="InterPro" id="IPR050650">
    <property type="entry name" value="Type-II_Cytokine-TF_Rcpt"/>
</dbReference>
<evidence type="ECO:0000256" key="1">
    <source>
        <dbReference type="ARBA" id="ARBA00002201"/>
    </source>
</evidence>
<comment type="function">
    <text evidence="21">Shared cell surface receptor required for the activation of five class 2 cytokines: IL10, IL22, IL26, IL28, and IFNL1. The IFNLR1/IL10RB dimer is a receptor for the cytokine ligands IFNL2 and IFNL3 and mediates their antiviral activity. The ligand/receptor complex stimulate the activation of the JAK/STAT signaling pathway leading to the expression of IFN-stimulated genes (ISG), which contribute to the antiviral state.</text>
</comment>
<dbReference type="CTD" id="3588"/>
<comment type="subunit">
    <text evidence="5">Interacts with HSPE; the interaction, inhibited by heparin, promotes the generation of activated factor X and activates coagulation in the presence of activated factor VII.</text>
</comment>
<evidence type="ECO:0000256" key="16">
    <source>
        <dbReference type="ARBA" id="ARBA00023157"/>
    </source>
</evidence>
<comment type="function">
    <text evidence="1">Initiates blood coagulation by forming a complex with circulating factor VII or VIIa. The [TF:VIIa] complex activates factors IX or X by specific limited proteolysis. TF plays a role in normal hemostasis by initiating the cell-surface assembly and propagation of the coagulation protease cascade.</text>
</comment>
<evidence type="ECO:0000256" key="12">
    <source>
        <dbReference type="ARBA" id="ARBA00023084"/>
    </source>
</evidence>
<keyword evidence="13" id="KW-0051">Antiviral defense</keyword>
<keyword evidence="11 27" id="KW-1133">Transmembrane helix</keyword>
<evidence type="ECO:0000256" key="25">
    <source>
        <dbReference type="ARBA" id="ARBA00077626"/>
    </source>
</evidence>
<evidence type="ECO:0000256" key="9">
    <source>
        <dbReference type="ARBA" id="ARBA00022729"/>
    </source>
</evidence>
<sequence>MERSFQPWLYSCLLITVLGILPEPKNVRMNSVNLKNILQWEPPDFYKGNVTYTAQYKSYRSFEDKCKNINLTSCDFSDISKYGNYILRVKAESEDDQSDWVNITFCPLEDTIIGPPGIQVESLAGSLHLHFSYPNIENEPNMWTLRDYYYSWTYNVQYWKNGTNDKLEKNTPYDSEVLTNLDPWTVYCLQVQGFITDKKRSGEWSQPVCAQTTENGSHPYWTYVTVIIVSTIVVLMLVLGCFCMLWYFYRKVKCIFFPGYSFPQHLKEYLEQPSYGISFLLPVPSSESESFDKLSVIEESENTGHDATGPCDYSAEVLQQSLLPGEKNT</sequence>
<dbReference type="OMA" id="QWDSPAF"/>
<dbReference type="RefSeq" id="XP_027731308.1">
    <property type="nucleotide sequence ID" value="XM_027875507.1"/>
</dbReference>
<reference evidence="30" key="3">
    <citation type="submission" date="2025-09" db="UniProtKB">
        <authorList>
            <consortium name="Ensembl"/>
        </authorList>
    </citation>
    <scope>IDENTIFICATION</scope>
</reference>
<evidence type="ECO:0000256" key="2">
    <source>
        <dbReference type="ARBA" id="ARBA00004479"/>
    </source>
</evidence>
<evidence type="ECO:0000256" key="20">
    <source>
        <dbReference type="ARBA" id="ARBA00031171"/>
    </source>
</evidence>
<keyword evidence="9 28" id="KW-0732">Signal</keyword>
<keyword evidence="16" id="KW-1015">Disulfide bond</keyword>
<dbReference type="CDD" id="cd00063">
    <property type="entry name" value="FN3"/>
    <property type="match status" value="2"/>
</dbReference>
<evidence type="ECO:0000256" key="11">
    <source>
        <dbReference type="ARBA" id="ARBA00022989"/>
    </source>
</evidence>
<dbReference type="Proteomes" id="UP000314987">
    <property type="component" value="Unassembled WGS sequence"/>
</dbReference>
<dbReference type="GO" id="GO:1901857">
    <property type="term" value="P:positive regulation of cellular respiration"/>
    <property type="evidence" value="ECO:0007669"/>
    <property type="project" value="Ensembl"/>
</dbReference>
<comment type="similarity">
    <text evidence="3">Belongs to the type II cytokine receptor family.</text>
</comment>
<dbReference type="PRINTS" id="PR00346">
    <property type="entry name" value="TISSUEFACTOR"/>
</dbReference>
<dbReference type="SUPFAM" id="SSF49265">
    <property type="entry name" value="Fibronectin type III"/>
    <property type="match status" value="2"/>
</dbReference>
<evidence type="ECO:0000256" key="24">
    <source>
        <dbReference type="ARBA" id="ARBA00077161"/>
    </source>
</evidence>